<dbReference type="Pfam" id="PF07345">
    <property type="entry name" value="ATPaseInh_sub_z"/>
    <property type="match status" value="1"/>
</dbReference>
<dbReference type="Gene3D" id="1.10.790.20">
    <property type="entry name" value="Domain of unknown function DUF1476"/>
    <property type="match status" value="1"/>
</dbReference>
<dbReference type="EMBL" id="AF200320">
    <property type="protein sequence ID" value="AAF64655.1"/>
    <property type="molecule type" value="Genomic_DNA"/>
</dbReference>
<sequence length="131" mass="14019">MELTMTTFDKREQGFEAKFAHDEELIFKATARSNKLLGLWPPASSGSARCRQELFHGAGDGPSGEPDDGRGPGQGVRRSRRQGGGARAGRREVPGMPASGHSTTRSQRVSAAQLGAHSSMWTISMGSPPRL</sequence>
<accession>Q9L8L3</accession>
<dbReference type="PIRSF" id="PIRSF031780">
    <property type="entry name" value="UCP031780"/>
    <property type="match status" value="1"/>
</dbReference>
<dbReference type="InterPro" id="IPR009945">
    <property type="entry name" value="ATPase_inh_sub_z"/>
</dbReference>
<evidence type="ECO:0000256" key="1">
    <source>
        <dbReference type="SAM" id="MobiDB-lite"/>
    </source>
</evidence>
<protein>
    <submittedName>
        <fullName evidence="2">Uncharacterized protein</fullName>
    </submittedName>
</protein>
<name>Q9L8L3_BRAJP</name>
<feature type="compositionally biased region" description="Polar residues" evidence="1">
    <location>
        <begin position="100"/>
        <end position="110"/>
    </location>
</feature>
<dbReference type="InterPro" id="IPR038293">
    <property type="entry name" value="ATPase_inh_sub_z_sf"/>
</dbReference>
<reference evidence="2" key="1">
    <citation type="journal article" date="2004" name="Res. Microbiol.">
        <title>A novel genetic locus outside the symbiotic island is required for effective symbiosis of Bradyrhizobium japonicum with soybean Glycine max.</title>
        <authorList>
            <person name="Becker B.U."/>
            <person name="Bonnard N."/>
            <person name="Boiffin V."/>
            <person name="Morschel E."/>
            <person name="Tresierra A."/>
            <person name="Muller P."/>
        </authorList>
    </citation>
    <scope>NUCLEOTIDE SEQUENCE</scope>
    <source>
        <strain evidence="2">110spc4</strain>
    </source>
</reference>
<proteinExistence type="predicted"/>
<feature type="region of interest" description="Disordered" evidence="1">
    <location>
        <begin position="42"/>
        <end position="131"/>
    </location>
</feature>
<dbReference type="AlphaFoldDB" id="Q9L8L3"/>
<evidence type="ECO:0000313" key="2">
    <source>
        <dbReference type="EMBL" id="AAF64655.1"/>
    </source>
</evidence>
<organism evidence="2">
    <name type="scientific">Bradyrhizobium japonicum</name>
    <dbReference type="NCBI Taxonomy" id="375"/>
    <lineage>
        <taxon>Bacteria</taxon>
        <taxon>Pseudomonadati</taxon>
        <taxon>Pseudomonadota</taxon>
        <taxon>Alphaproteobacteria</taxon>
        <taxon>Hyphomicrobiales</taxon>
        <taxon>Nitrobacteraceae</taxon>
        <taxon>Bradyrhizobium</taxon>
    </lineage>
</organism>